<keyword evidence="2" id="KW-1185">Reference proteome</keyword>
<comment type="caution">
    <text evidence="1">The sequence shown here is derived from an EMBL/GenBank/DDBJ whole genome shotgun (WGS) entry which is preliminary data.</text>
</comment>
<evidence type="ECO:0000313" key="1">
    <source>
        <dbReference type="EMBL" id="MPD03892.1"/>
    </source>
</evidence>
<organism evidence="1 2">
    <name type="scientific">Portunus trituberculatus</name>
    <name type="common">Swimming crab</name>
    <name type="synonym">Neptunus trituberculatus</name>
    <dbReference type="NCBI Taxonomy" id="210409"/>
    <lineage>
        <taxon>Eukaryota</taxon>
        <taxon>Metazoa</taxon>
        <taxon>Ecdysozoa</taxon>
        <taxon>Arthropoda</taxon>
        <taxon>Crustacea</taxon>
        <taxon>Multicrustacea</taxon>
        <taxon>Malacostraca</taxon>
        <taxon>Eumalacostraca</taxon>
        <taxon>Eucarida</taxon>
        <taxon>Decapoda</taxon>
        <taxon>Pleocyemata</taxon>
        <taxon>Brachyura</taxon>
        <taxon>Eubrachyura</taxon>
        <taxon>Portunoidea</taxon>
        <taxon>Portunidae</taxon>
        <taxon>Portuninae</taxon>
        <taxon>Portunus</taxon>
    </lineage>
</organism>
<evidence type="ECO:0000313" key="2">
    <source>
        <dbReference type="Proteomes" id="UP000324222"/>
    </source>
</evidence>
<reference evidence="1 2" key="1">
    <citation type="submission" date="2019-05" db="EMBL/GenBank/DDBJ databases">
        <title>Another draft genome of Portunus trituberculatus and its Hox gene families provides insights of decapod evolution.</title>
        <authorList>
            <person name="Jeong J.-H."/>
            <person name="Song I."/>
            <person name="Kim S."/>
            <person name="Choi T."/>
            <person name="Kim D."/>
            <person name="Ryu S."/>
            <person name="Kim W."/>
        </authorList>
    </citation>
    <scope>NUCLEOTIDE SEQUENCE [LARGE SCALE GENOMIC DNA]</scope>
    <source>
        <tissue evidence="1">Muscle</tissue>
    </source>
</reference>
<gene>
    <name evidence="1" type="ORF">E2C01_099550</name>
</gene>
<name>A0A5B7K0L5_PORTR</name>
<dbReference type="Proteomes" id="UP000324222">
    <property type="component" value="Unassembled WGS sequence"/>
</dbReference>
<dbReference type="EMBL" id="VSRR010138452">
    <property type="protein sequence ID" value="MPD03892.1"/>
    <property type="molecule type" value="Genomic_DNA"/>
</dbReference>
<sequence>MSHVGQILPAVRDKAEMGPGRCRGGDSLPRLGIFFHRPQPPGAFREVEEKMTGNNGTIVAGKTQCGTTSVLVCTYTHQ</sequence>
<accession>A0A5B7K0L5</accession>
<proteinExistence type="predicted"/>
<protein>
    <submittedName>
        <fullName evidence="1">Uncharacterized protein</fullName>
    </submittedName>
</protein>
<dbReference type="AlphaFoldDB" id="A0A5B7K0L5"/>